<evidence type="ECO:0000313" key="6">
    <source>
        <dbReference type="Proteomes" id="UP000092616"/>
    </source>
</evidence>
<feature type="signal peptide" evidence="1">
    <location>
        <begin position="1"/>
        <end position="23"/>
    </location>
</feature>
<feature type="chain" id="PRO_5010465187" description="C-type lysozyme inhibitor domain-containing protein" evidence="1">
    <location>
        <begin position="24"/>
        <end position="133"/>
    </location>
</feature>
<keyword evidence="1" id="KW-0732">Signal</keyword>
<dbReference type="EMBL" id="UGQA01000001">
    <property type="protein sequence ID" value="STY95718.1"/>
    <property type="molecule type" value="Genomic_DNA"/>
</dbReference>
<evidence type="ECO:0000313" key="3">
    <source>
        <dbReference type="EMBL" id="OBX84705.1"/>
    </source>
</evidence>
<reference evidence="4 7" key="3">
    <citation type="submission" date="2018-06" db="EMBL/GenBank/DDBJ databases">
        <authorList>
            <consortium name="Pathogen Informatics"/>
            <person name="Doyle S."/>
        </authorList>
    </citation>
    <scope>NUCLEOTIDE SEQUENCE [LARGE SCALE GENOMIC DNA]</scope>
    <source>
        <strain evidence="4 7">NCTC11091</strain>
    </source>
</reference>
<name>A0A1B8QLL0_9GAMM</name>
<proteinExistence type="predicted"/>
<dbReference type="RefSeq" id="WP_067055675.1">
    <property type="nucleotide sequence ID" value="NZ_CP171132.1"/>
</dbReference>
<dbReference type="EMBL" id="LZMZ01000013">
    <property type="protein sequence ID" value="OBX79075.1"/>
    <property type="molecule type" value="Genomic_DNA"/>
</dbReference>
<dbReference type="Proteomes" id="UP000092508">
    <property type="component" value="Unassembled WGS sequence"/>
</dbReference>
<gene>
    <name evidence="3" type="ORF">A9306_00060</name>
    <name evidence="2" type="ORF">A9308_06015</name>
    <name evidence="4" type="ORF">NCTC11091_01516</name>
</gene>
<keyword evidence="6" id="KW-1185">Reference proteome</keyword>
<dbReference type="STRING" id="34059.A9308_06015"/>
<accession>A0A1B8QLL0</accession>
<organism evidence="3 6">
    <name type="scientific">Faucicola atlantae</name>
    <dbReference type="NCBI Taxonomy" id="34059"/>
    <lineage>
        <taxon>Bacteria</taxon>
        <taxon>Pseudomonadati</taxon>
        <taxon>Pseudomonadota</taxon>
        <taxon>Gammaproteobacteria</taxon>
        <taxon>Moraxellales</taxon>
        <taxon>Moraxellaceae</taxon>
        <taxon>Faucicola</taxon>
    </lineage>
</organism>
<dbReference type="Proteomes" id="UP000255193">
    <property type="component" value="Unassembled WGS sequence"/>
</dbReference>
<evidence type="ECO:0000313" key="5">
    <source>
        <dbReference type="Proteomes" id="UP000092508"/>
    </source>
</evidence>
<evidence type="ECO:0000313" key="2">
    <source>
        <dbReference type="EMBL" id="OBX79075.1"/>
    </source>
</evidence>
<dbReference type="Gene3D" id="2.40.128.200">
    <property type="match status" value="1"/>
</dbReference>
<dbReference type="InterPro" id="IPR036328">
    <property type="entry name" value="MliC_sf"/>
</dbReference>
<sequence>MKKLLALVPMVAVLGACTSTNVAQPSPAQIQAVQDNSVTYRCDNNTQVTAFYNQNTRTNGLTNGSVNLKVTAPMLTLNDTAMLLKQDPNTVGGNRYQLANRDGSTVYTWSVDGSSALLNVVAQGQQFNFACAQ</sequence>
<dbReference type="EMBL" id="LZNA01000001">
    <property type="protein sequence ID" value="OBX84705.1"/>
    <property type="molecule type" value="Genomic_DNA"/>
</dbReference>
<evidence type="ECO:0000256" key="1">
    <source>
        <dbReference type="SAM" id="SignalP"/>
    </source>
</evidence>
<evidence type="ECO:0000313" key="7">
    <source>
        <dbReference type="Proteomes" id="UP000255193"/>
    </source>
</evidence>
<dbReference type="PROSITE" id="PS51257">
    <property type="entry name" value="PROKAR_LIPOPROTEIN"/>
    <property type="match status" value="1"/>
</dbReference>
<reference evidence="3 6" key="1">
    <citation type="submission" date="2016-06" db="EMBL/GenBank/DDBJ databases">
        <title>Draft genome of Moraxella atlantae CCUG 59586.</title>
        <authorList>
            <person name="Salva-Serra F."/>
            <person name="Engstrom-Jakobsson H."/>
            <person name="Thorell K."/>
            <person name="Gonzales-Siles L."/>
            <person name="Karlsson R."/>
            <person name="Boulund F."/>
            <person name="Engstrand L."/>
            <person name="Kristiansson E."/>
            <person name="Moore E."/>
        </authorList>
    </citation>
    <scope>NUCLEOTIDE SEQUENCE [LARGE SCALE GENOMIC DNA]</scope>
    <source>
        <strain evidence="3 6">CCUG 59586</strain>
    </source>
</reference>
<dbReference type="AlphaFoldDB" id="A0A1B8QLL0"/>
<dbReference type="Proteomes" id="UP000092616">
    <property type="component" value="Unassembled WGS sequence"/>
</dbReference>
<reference evidence="2 5" key="2">
    <citation type="submission" date="2016-06" db="EMBL/GenBank/DDBJ databases">
        <title>Draft genome of Moraxella atlantae CCUG 66109.</title>
        <authorList>
            <person name="Salva-Serra F."/>
            <person name="Engstrom-Jakobsson H."/>
            <person name="Thorell K."/>
            <person name="Gonzales-Siles L."/>
            <person name="Karlsson R."/>
            <person name="Boulund F."/>
            <person name="Engstrand L."/>
            <person name="Kristiansson E."/>
            <person name="Moore E."/>
        </authorList>
    </citation>
    <scope>NUCLEOTIDE SEQUENCE [LARGE SCALE GENOMIC DNA]</scope>
    <source>
        <strain evidence="2 5">CCUG 66109</strain>
    </source>
</reference>
<evidence type="ECO:0008006" key="8">
    <source>
        <dbReference type="Google" id="ProtNLM"/>
    </source>
</evidence>
<protein>
    <recommendedName>
        <fullName evidence="8">C-type lysozyme inhibitor domain-containing protein</fullName>
    </recommendedName>
</protein>
<dbReference type="OrthoDB" id="6647442at2"/>
<evidence type="ECO:0000313" key="4">
    <source>
        <dbReference type="EMBL" id="STY95718.1"/>
    </source>
</evidence>